<feature type="compositionally biased region" description="Basic residues" evidence="3">
    <location>
        <begin position="1778"/>
        <end position="1787"/>
    </location>
</feature>
<feature type="compositionally biased region" description="Basic and acidic residues" evidence="3">
    <location>
        <begin position="2446"/>
        <end position="2457"/>
    </location>
</feature>
<dbReference type="Gene3D" id="3.30.70.330">
    <property type="match status" value="1"/>
</dbReference>
<feature type="compositionally biased region" description="Polar residues" evidence="3">
    <location>
        <begin position="2649"/>
        <end position="2672"/>
    </location>
</feature>
<feature type="compositionally biased region" description="Basic and acidic residues" evidence="3">
    <location>
        <begin position="1615"/>
        <end position="1624"/>
    </location>
</feature>
<feature type="compositionally biased region" description="Polar residues" evidence="3">
    <location>
        <begin position="1799"/>
        <end position="1812"/>
    </location>
</feature>
<dbReference type="GO" id="GO:0003723">
    <property type="term" value="F:RNA binding"/>
    <property type="evidence" value="ECO:0007669"/>
    <property type="project" value="UniProtKB-UniRule"/>
</dbReference>
<dbReference type="CDD" id="cd00590">
    <property type="entry name" value="RRM_SF"/>
    <property type="match status" value="1"/>
</dbReference>
<dbReference type="InterPro" id="IPR012677">
    <property type="entry name" value="Nucleotide-bd_a/b_plait_sf"/>
</dbReference>
<sequence length="2719" mass="307259">IPYRGSSSSYSRKGGQGSRERSMDANMSRDERQRMEMEKRAQDWETEEQTALPSRHYDRHYMNDPDRNLQFLMNDDVNRNSRFSNQWQQDRSFDRDYRNREHSSHDKDERRHAYERDDRNKYNEHHNPNSQWEPKSEMPTDPRLDPRRYQRKDSYEKYYNMRNEMLGQTSTESRASSWHQDVRNYQTSKNPPGKKASLSTKDVQQPDSSSEQNDKDMRIHASVIKASVSGKSKYDATRPSQHAGPPPSRQITNIPSSINHSSLPTAMLQGKLKSDSEPSSSIESRNPTSVRSQPPYSSQKLSGRHPPVPPSHHHQPPLPVPPPPPSFDKHSSQIGHQRPPSYKSDHIQPHERKVSPHMSPAHVSSPEASFSPPPSSDVDMRLGASKSVPLNLVSKGDLSLIRKALASLKTGEKMSVQGQANKGEQLASHAKGNLVEDAYDPEEEWQTSDGTSNKFKNKVDRLDKTGEHPLTRKLPPLTRIVPPPLIPDPTPYSQLPPPPKPPTLSNTPPPLPAPTLPIPPPKPKSTTGALQIPSTAVVSSSPIPATVPQSAESFKKDSVPIINSMPTSSAKSLHSKLHSTEQKDISSELKSIPLNSVKEGVDISLVKKALASLKSSSDKSIVQNKESKDAAIFTNKSFMINTKPDRSDPSNSISTTKKYESNSSKKYPNAQIHDKESKSKNKMLEYLNIGLPSSKPTKISSQAIIPGSLGDLLLKAKNKGTTKDQPYETGEISSLRSEEMVSAKINNDKNNTNTLTTDINIDNMGDNQEIYITPKSQQHIETNNDQNLDVSNCQPLEILKDLKPSGHVHLPDKTFLPAGVGVHISSRNENKEQKYDSKDSSSKIISSVESKLAYSSKGNIILEKSFNQELSGSKSDIKIKSNLNIDSKPNSSIVDKKLLQDPSHKPKLIPLQKSVGLSQFEKSRLFGHGNSDSIPQEESKPKTLESSSDQDNLTLEPMQIDEDDDDNDNDTVSQFRDPRMRKNESKSVGEVNDPRVLARSSGIPSGNRDPRTMSQMDPRFDHSDSVSDFIPTNDPRKILSSYNDSRKTQNYSNRDPRSQRTDPRLVVHADDKKPQCFVPPTPRYETFSVPPSPRYETDTVPTHKFTPSVPPPGFDPSLPPPNYISSMKSHSGPDLSIPPPIPSYAANVVPQSKHNMVMGHHHKGQYMKDPRSFSSQQVRHNYDPAASRNNWPQQQIPIAGRVGISTSFFPQRSDVPQPGPPQAPPIHSQVDVPVDLENSTYNYTCLLMKGLPFFTNSKYIYHFFQEFLLLDIIIEVDYKYQCKGNAYIRFSSHPVAKDAFKSLNGWLMNGHQVILKPLTIGFFNQAKNVYKSKFIDREANLGLPEMPRGNANPYFKQRPQKPHSPPPTQEPAVSSSNDDGQRKVSPIKHHAGYKEPSEKIAKTFKVPKIKKKYDNSEKTPTKEKTKKESKVKKNKEHFLAKKIKKHEISSKESKKKYSKIIIESDSSDSEEENIYETISMMEDEIAKDENMKKDSSQEDSDEYEDHVLIEEASNIKDKGKLESKISDANVFEKPLSKHKKKKSKDKKSKLNKTEKGMKDVYTNKKEKKGKVKIDNEKIDLMEKTQADSMKNENKMKASSKKFIRNSSSDTVEVSENSKESKELVNIKSSSNDEMGDTEEKTRILLSIDEKEEQKVLNKKPSITHSKVKRMKQRSLPAKKKSIIKKNKKLLTKSDDQIAFSKLDLSDIFAIVLAPDYIPVNKYMSPILDKQLKELEINQKHASDVSEPEKSSEFIQNIKSVQIKKKRVVKTKKKLQKPLKRLKKKSKMSKPVEPKKPAIPQSSWRSQKMNITEDSGRKKIRVSIPVPQRMMIELMAADKTPLIKMRMTRKIKQELESPDVSDVEETFAPYMINCMEVDYEDIGPKKNVDLTDVFSNVIDNIKIENTEVKVKQEVVSPEVLDVEETSAPYMEMDSEDIKLKKDEKTSMKIDKVVRTTKKLDLTDVFNNVINDIKTENMEVEESYFASKDDSDTIKEKKTINNPIEIDSQSANSKTVSGTDVDNKNITSEKDTEHSNIVKKVKKKVLPPLKRLADFKGSFIKKASISDNDEKNLLFESGSASLHKQSNVSSSSSSEIKKNANEKNIKESTLHGSEKLPKLKKSKGPKTFSKLDLSDVFAIVLAPDYTPVNKYMPPIQDEHLHLKSINIEKNDDFTPPAKKKKVEKSIPKVNYVNNESITPTSNEKNLEMKIDEEKGNFFEYEGSADEVDKNRENPLPNIANSEEEALINDVSATKVSESTKYKKEVRTDSEIPKVTIQSSEGDIPMNQSLLVTSKNEESHSEDKKDDHDPKYTQISVDKEENSDISSKQCTYSEDHETVAVVSKEKLLAYLNSMDVHENISSENEKKLDKKNYLIEKKNNRKRRSPPYKAAKGWRLLVEDISPASSVEKSEQYYYKCFGLKNVKVQLEHISENEIKLWKKIDEKEVFDPQNKEGISEKHKPLPRRSGRPSKPTPRKSTINSNLMDATPKRETKVACMEKVSSRLNETENLKIDITEGVESENSTGASFESPSQRSTRTSGRKKANSKIDILNMNKEADSESCNNDSNIRTSKRKTRAKSLESVNPKLNKTNNLNVNVKDEVDSEKSASSSCADTPKRKTRAMGRKKVNSKLKKTEYLNVNIKEEVDSEKSTNDTNQSDGVETSLQNITENESIDLSSDEETVFGLPVSVLQNIETKQQMEKQKYNKRKGNFENEIKKEPMNN</sequence>
<feature type="region of interest" description="Disordered" evidence="3">
    <location>
        <begin position="926"/>
        <end position="1098"/>
    </location>
</feature>
<feature type="compositionally biased region" description="Basic and acidic residues" evidence="3">
    <location>
        <begin position="457"/>
        <end position="470"/>
    </location>
</feature>
<proteinExistence type="predicted"/>
<feature type="compositionally biased region" description="Polar residues" evidence="3">
    <location>
        <begin position="528"/>
        <end position="552"/>
    </location>
</feature>
<feature type="compositionally biased region" description="Basic residues" evidence="3">
    <location>
        <begin position="2614"/>
        <end position="2628"/>
    </location>
</feature>
<feature type="compositionally biased region" description="Basic and acidic residues" evidence="3">
    <location>
        <begin position="2093"/>
        <end position="2115"/>
    </location>
</feature>
<evidence type="ECO:0000256" key="1">
    <source>
        <dbReference type="ARBA" id="ARBA00022884"/>
    </source>
</evidence>
<feature type="region of interest" description="Disordered" evidence="3">
    <location>
        <begin position="1778"/>
        <end position="1815"/>
    </location>
</feature>
<feature type="compositionally biased region" description="Basic and acidic residues" evidence="3">
    <location>
        <begin position="91"/>
        <end position="127"/>
    </location>
</feature>
<keyword evidence="6" id="KW-1185">Reference proteome</keyword>
<feature type="compositionally biased region" description="Basic and acidic residues" evidence="3">
    <location>
        <begin position="2292"/>
        <end position="2319"/>
    </location>
</feature>
<feature type="region of interest" description="Disordered" evidence="3">
    <location>
        <begin position="1654"/>
        <end position="1678"/>
    </location>
</feature>
<accession>A0AAV2QPP0</accession>
<feature type="region of interest" description="Disordered" evidence="3">
    <location>
        <begin position="640"/>
        <end position="679"/>
    </location>
</feature>
<feature type="region of interest" description="Disordered" evidence="3">
    <location>
        <begin position="2078"/>
        <end position="2124"/>
    </location>
</feature>
<feature type="region of interest" description="Disordered" evidence="3">
    <location>
        <begin position="2291"/>
        <end position="2328"/>
    </location>
</feature>
<feature type="compositionally biased region" description="Low complexity" evidence="3">
    <location>
        <begin position="1"/>
        <end position="13"/>
    </location>
</feature>
<feature type="region of interest" description="Disordered" evidence="3">
    <location>
        <begin position="411"/>
        <end position="430"/>
    </location>
</feature>
<protein>
    <recommendedName>
        <fullName evidence="4">RRM domain-containing protein</fullName>
    </recommendedName>
</protein>
<feature type="compositionally biased region" description="Polar residues" evidence="3">
    <location>
        <begin position="944"/>
        <end position="953"/>
    </location>
</feature>
<feature type="compositionally biased region" description="Basic and acidic residues" evidence="3">
    <location>
        <begin position="1551"/>
        <end position="1564"/>
    </location>
</feature>
<feature type="compositionally biased region" description="Basic and acidic residues" evidence="3">
    <location>
        <begin position="1392"/>
        <end position="1401"/>
    </location>
</feature>
<feature type="compositionally biased region" description="Basic and acidic residues" evidence="3">
    <location>
        <begin position="343"/>
        <end position="354"/>
    </location>
</feature>
<feature type="compositionally biased region" description="Polar residues" evidence="3">
    <location>
        <begin position="2557"/>
        <end position="2566"/>
    </location>
</feature>
<feature type="compositionally biased region" description="Basic and acidic residues" evidence="3">
    <location>
        <begin position="1582"/>
        <end position="1595"/>
    </location>
</feature>
<feature type="compositionally biased region" description="Polar residues" evidence="3">
    <location>
        <begin position="197"/>
        <end position="211"/>
    </location>
</feature>
<feature type="compositionally biased region" description="Polar residues" evidence="3">
    <location>
        <begin position="249"/>
        <end position="264"/>
    </location>
</feature>
<feature type="compositionally biased region" description="Pro residues" evidence="3">
    <location>
        <begin position="481"/>
        <end position="523"/>
    </location>
</feature>
<feature type="domain" description="RRM" evidence="4">
    <location>
        <begin position="1244"/>
        <end position="1320"/>
    </location>
</feature>
<name>A0AAV2QPP0_MEGNR</name>
<feature type="region of interest" description="Disordered" evidence="3">
    <location>
        <begin position="1582"/>
        <end position="1638"/>
    </location>
</feature>
<evidence type="ECO:0000256" key="3">
    <source>
        <dbReference type="SAM" id="MobiDB-lite"/>
    </source>
</evidence>
<feature type="region of interest" description="Disordered" evidence="3">
    <location>
        <begin position="1483"/>
        <end position="1504"/>
    </location>
</feature>
<reference evidence="5 6" key="1">
    <citation type="submission" date="2024-05" db="EMBL/GenBank/DDBJ databases">
        <authorList>
            <person name="Wallberg A."/>
        </authorList>
    </citation>
    <scope>NUCLEOTIDE SEQUENCE [LARGE SCALE GENOMIC DNA]</scope>
</reference>
<feature type="compositionally biased region" description="Basic and acidic residues" evidence="3">
    <location>
        <begin position="1487"/>
        <end position="1496"/>
    </location>
</feature>
<dbReference type="InterPro" id="IPR035979">
    <property type="entry name" value="RBD_domain_sf"/>
</dbReference>
<feature type="region of interest" description="Disordered" evidence="3">
    <location>
        <begin position="2597"/>
        <end position="2628"/>
    </location>
</feature>
<feature type="region of interest" description="Disordered" evidence="3">
    <location>
        <begin position="167"/>
        <end position="382"/>
    </location>
</feature>
<feature type="compositionally biased region" description="Polar residues" evidence="3">
    <location>
        <begin position="1040"/>
        <end position="1053"/>
    </location>
</feature>
<dbReference type="EMBL" id="CAXKWB010009836">
    <property type="protein sequence ID" value="CAL4096188.1"/>
    <property type="molecule type" value="Genomic_DNA"/>
</dbReference>
<feature type="compositionally biased region" description="Basic residues" evidence="3">
    <location>
        <begin position="1536"/>
        <end position="1550"/>
    </location>
</feature>
<dbReference type="PROSITE" id="PS50102">
    <property type="entry name" value="RRM"/>
    <property type="match status" value="1"/>
</dbReference>
<evidence type="ECO:0000259" key="4">
    <source>
        <dbReference type="PROSITE" id="PS50102"/>
    </source>
</evidence>
<feature type="compositionally biased region" description="Basic residues" evidence="3">
    <location>
        <begin position="1665"/>
        <end position="1678"/>
    </location>
</feature>
<dbReference type="SUPFAM" id="SSF54928">
    <property type="entry name" value="RNA-binding domain, RBD"/>
    <property type="match status" value="1"/>
</dbReference>
<feature type="region of interest" description="Disordered" evidence="3">
    <location>
        <begin position="2640"/>
        <end position="2676"/>
    </location>
</feature>
<dbReference type="SMART" id="SM00360">
    <property type="entry name" value="RRM"/>
    <property type="match status" value="1"/>
</dbReference>
<feature type="region of interest" description="Disordered" evidence="3">
    <location>
        <begin position="1527"/>
        <end position="1568"/>
    </location>
</feature>
<feature type="region of interest" description="Disordered" evidence="3">
    <location>
        <begin position="2504"/>
        <end position="2577"/>
    </location>
</feature>
<feature type="compositionally biased region" description="Basic and acidic residues" evidence="3">
    <location>
        <begin position="18"/>
        <end position="43"/>
    </location>
</feature>
<feature type="compositionally biased region" description="Polar residues" evidence="3">
    <location>
        <begin position="285"/>
        <end position="301"/>
    </location>
</feature>
<feature type="region of interest" description="Disordered" evidence="3">
    <location>
        <begin position="82"/>
        <end position="150"/>
    </location>
</feature>
<feature type="region of interest" description="Disordered" evidence="3">
    <location>
        <begin position="1342"/>
        <end position="1436"/>
    </location>
</feature>
<feature type="compositionally biased region" description="Polar residues" evidence="3">
    <location>
        <begin position="167"/>
        <end position="190"/>
    </location>
</feature>
<keyword evidence="1 2" id="KW-0694">RNA-binding</keyword>
<feature type="region of interest" description="Disordered" evidence="3">
    <location>
        <begin position="2694"/>
        <end position="2719"/>
    </location>
</feature>
<feature type="region of interest" description="Disordered" evidence="3">
    <location>
        <begin position="2000"/>
        <end position="2032"/>
    </location>
</feature>
<feature type="compositionally biased region" description="Basic and acidic residues" evidence="3">
    <location>
        <begin position="1412"/>
        <end position="1428"/>
    </location>
</feature>
<feature type="compositionally biased region" description="Pro residues" evidence="3">
    <location>
        <begin position="306"/>
        <end position="326"/>
    </location>
</feature>
<evidence type="ECO:0000256" key="2">
    <source>
        <dbReference type="PROSITE-ProRule" id="PRU00176"/>
    </source>
</evidence>
<dbReference type="Proteomes" id="UP001497623">
    <property type="component" value="Unassembled WGS sequence"/>
</dbReference>
<feature type="compositionally biased region" description="Polar residues" evidence="3">
    <location>
        <begin position="2517"/>
        <end position="2535"/>
    </location>
</feature>
<feature type="region of interest" description="Disordered" evidence="3">
    <location>
        <begin position="1"/>
        <end position="63"/>
    </location>
</feature>
<feature type="non-terminal residue" evidence="5">
    <location>
        <position position="1"/>
    </location>
</feature>
<feature type="compositionally biased region" description="Polar residues" evidence="3">
    <location>
        <begin position="2472"/>
        <end position="2481"/>
    </location>
</feature>
<feature type="compositionally biased region" description="Basic and acidic residues" evidence="3">
    <location>
        <begin position="976"/>
        <end position="987"/>
    </location>
</feature>
<feature type="region of interest" description="Disordered" evidence="3">
    <location>
        <begin position="440"/>
        <end position="586"/>
    </location>
</feature>
<comment type="caution">
    <text evidence="5">The sequence shown here is derived from an EMBL/GenBank/DDBJ whole genome shotgun (WGS) entry which is preliminary data.</text>
</comment>
<feature type="compositionally biased region" description="Basic and acidic residues" evidence="3">
    <location>
        <begin position="134"/>
        <end position="150"/>
    </location>
</feature>
<feature type="compositionally biased region" description="Basic and acidic residues" evidence="3">
    <location>
        <begin position="1054"/>
        <end position="1074"/>
    </location>
</feature>
<feature type="compositionally biased region" description="Polar residues" evidence="3">
    <location>
        <begin position="2005"/>
        <end position="2018"/>
    </location>
</feature>
<feature type="compositionally biased region" description="Acidic residues" evidence="3">
    <location>
        <begin position="959"/>
        <end position="969"/>
    </location>
</feature>
<dbReference type="InterPro" id="IPR000504">
    <property type="entry name" value="RRM_dom"/>
</dbReference>
<gene>
    <name evidence="5" type="ORF">MNOR_LOCUS15606</name>
</gene>
<organism evidence="5 6">
    <name type="scientific">Meganyctiphanes norvegica</name>
    <name type="common">Northern krill</name>
    <name type="synonym">Thysanopoda norvegica</name>
    <dbReference type="NCBI Taxonomy" id="48144"/>
    <lineage>
        <taxon>Eukaryota</taxon>
        <taxon>Metazoa</taxon>
        <taxon>Ecdysozoa</taxon>
        <taxon>Arthropoda</taxon>
        <taxon>Crustacea</taxon>
        <taxon>Multicrustacea</taxon>
        <taxon>Malacostraca</taxon>
        <taxon>Eumalacostraca</taxon>
        <taxon>Eucarida</taxon>
        <taxon>Euphausiacea</taxon>
        <taxon>Euphausiidae</taxon>
        <taxon>Meganyctiphanes</taxon>
    </lineage>
</organism>
<feature type="region of interest" description="Disordered" evidence="3">
    <location>
        <begin position="2446"/>
        <end position="2490"/>
    </location>
</feature>
<evidence type="ECO:0000313" key="6">
    <source>
        <dbReference type="Proteomes" id="UP001497623"/>
    </source>
</evidence>
<evidence type="ECO:0000313" key="5">
    <source>
        <dbReference type="EMBL" id="CAL4096188.1"/>
    </source>
</evidence>
<feature type="compositionally biased region" description="Polar residues" evidence="3">
    <location>
        <begin position="649"/>
        <end position="666"/>
    </location>
</feature>
<feature type="compositionally biased region" description="Basic and acidic residues" evidence="3">
    <location>
        <begin position="2019"/>
        <end position="2032"/>
    </location>
</feature>